<dbReference type="Pfam" id="PF00990">
    <property type="entry name" value="GGDEF"/>
    <property type="match status" value="1"/>
</dbReference>
<dbReference type="EC" id="2.7.7.65" evidence="5"/>
<keyword evidence="5" id="KW-0548">Nucleotidyltransferase</keyword>
<evidence type="ECO:0000256" key="2">
    <source>
        <dbReference type="SAM" id="Coils"/>
    </source>
</evidence>
<dbReference type="Gene3D" id="3.40.50.2300">
    <property type="match status" value="1"/>
</dbReference>
<dbReference type="GO" id="GO:0052621">
    <property type="term" value="F:diguanylate cyclase activity"/>
    <property type="evidence" value="ECO:0007669"/>
    <property type="project" value="UniProtKB-EC"/>
</dbReference>
<accession>A0ABU5U118</accession>
<dbReference type="Pfam" id="PF00072">
    <property type="entry name" value="Response_reg"/>
    <property type="match status" value="1"/>
</dbReference>
<dbReference type="EMBL" id="JAYGHT010000089">
    <property type="protein sequence ID" value="MEA5520710.1"/>
    <property type="molecule type" value="Genomic_DNA"/>
</dbReference>
<dbReference type="CDD" id="cd01949">
    <property type="entry name" value="GGDEF"/>
    <property type="match status" value="1"/>
</dbReference>
<protein>
    <submittedName>
        <fullName evidence="5">Diguanylate cyclase</fullName>
        <ecNumber evidence="5">2.7.7.65</ecNumber>
    </submittedName>
</protein>
<dbReference type="SMART" id="SM00448">
    <property type="entry name" value="REC"/>
    <property type="match status" value="1"/>
</dbReference>
<feature type="coiled-coil region" evidence="2">
    <location>
        <begin position="143"/>
        <end position="170"/>
    </location>
</feature>
<dbReference type="SMART" id="SM00267">
    <property type="entry name" value="GGDEF"/>
    <property type="match status" value="1"/>
</dbReference>
<dbReference type="InterPro" id="IPR043128">
    <property type="entry name" value="Rev_trsase/Diguanyl_cyclase"/>
</dbReference>
<dbReference type="PANTHER" id="PTHR45138:SF9">
    <property type="entry name" value="DIGUANYLATE CYCLASE DGCM-RELATED"/>
    <property type="match status" value="1"/>
</dbReference>
<dbReference type="InterPro" id="IPR011006">
    <property type="entry name" value="CheY-like_superfamily"/>
</dbReference>
<keyword evidence="2" id="KW-0175">Coiled coil</keyword>
<dbReference type="NCBIfam" id="TIGR00254">
    <property type="entry name" value="GGDEF"/>
    <property type="match status" value="1"/>
</dbReference>
<dbReference type="InterPro" id="IPR001789">
    <property type="entry name" value="Sig_transdc_resp-reg_receiver"/>
</dbReference>
<dbReference type="InterPro" id="IPR000160">
    <property type="entry name" value="GGDEF_dom"/>
</dbReference>
<dbReference type="InterPro" id="IPR029787">
    <property type="entry name" value="Nucleotide_cyclase"/>
</dbReference>
<name>A0ABU5U118_9CYAN</name>
<gene>
    <name evidence="5" type="ORF">VB854_17350</name>
</gene>
<dbReference type="RefSeq" id="WP_323306891.1">
    <property type="nucleotide sequence ID" value="NZ_JAYGHT010000089.1"/>
</dbReference>
<comment type="caution">
    <text evidence="5">The sequence shown here is derived from an EMBL/GenBank/DDBJ whole genome shotgun (WGS) entry which is preliminary data.</text>
</comment>
<evidence type="ECO:0000313" key="5">
    <source>
        <dbReference type="EMBL" id="MEA5520710.1"/>
    </source>
</evidence>
<dbReference type="PANTHER" id="PTHR45138">
    <property type="entry name" value="REGULATORY COMPONENTS OF SENSORY TRANSDUCTION SYSTEM"/>
    <property type="match status" value="1"/>
</dbReference>
<dbReference type="SUPFAM" id="SSF55073">
    <property type="entry name" value="Nucleotide cyclase"/>
    <property type="match status" value="1"/>
</dbReference>
<dbReference type="InterPro" id="IPR050469">
    <property type="entry name" value="Diguanylate_Cyclase"/>
</dbReference>
<proteinExistence type="predicted"/>
<evidence type="ECO:0000313" key="6">
    <source>
        <dbReference type="Proteomes" id="UP001301728"/>
    </source>
</evidence>
<keyword evidence="6" id="KW-1185">Reference proteome</keyword>
<dbReference type="SUPFAM" id="SSF52172">
    <property type="entry name" value="CheY-like"/>
    <property type="match status" value="1"/>
</dbReference>
<sequence length="338" mass="38084">MRFMQVEDKMDFDSSSALSESRSGAILVVDDTPGNLHILFNALTEAGYDVRCVKSGAMALLAVQADPPDLILLDIRMPEMNGFDVCQRLKANSQTCEIPVIFLSALDEPLDKVKAFQVGGADYITKPFQFEEVLVRINHQLTIRSLQQQRQALIEALKRANDELQRLVILDGLTQIANRRHFDQYLTQEWKRSLREQIPLSLILADIDYFKQYNDLCGHLAGDRCLQQVAQTLKQTIKRPSDLVARYGGEEFIILLPNTDLTGATQLAEAVRLAVEQLRIIDVPRPPREHVTLSLGVSSLIPSRSESVETLVKIADQALYKAKDEGRNRVCVQTLEKR</sequence>
<feature type="domain" description="Response regulatory" evidence="3">
    <location>
        <begin position="25"/>
        <end position="141"/>
    </location>
</feature>
<feature type="domain" description="GGDEF" evidence="4">
    <location>
        <begin position="198"/>
        <end position="335"/>
    </location>
</feature>
<keyword evidence="5" id="KW-0808">Transferase</keyword>
<feature type="modified residue" description="4-aspartylphosphate" evidence="1">
    <location>
        <position position="74"/>
    </location>
</feature>
<keyword evidence="1" id="KW-0597">Phosphoprotein</keyword>
<dbReference type="PROSITE" id="PS50887">
    <property type="entry name" value="GGDEF"/>
    <property type="match status" value="1"/>
</dbReference>
<evidence type="ECO:0000259" key="4">
    <source>
        <dbReference type="PROSITE" id="PS50887"/>
    </source>
</evidence>
<organism evidence="5 6">
    <name type="scientific">Limnoraphis robusta CCNP1315</name>
    <dbReference type="NCBI Taxonomy" id="3110306"/>
    <lineage>
        <taxon>Bacteria</taxon>
        <taxon>Bacillati</taxon>
        <taxon>Cyanobacteriota</taxon>
        <taxon>Cyanophyceae</taxon>
        <taxon>Oscillatoriophycideae</taxon>
        <taxon>Oscillatoriales</taxon>
        <taxon>Sirenicapillariaceae</taxon>
        <taxon>Limnoraphis</taxon>
    </lineage>
</organism>
<reference evidence="5 6" key="1">
    <citation type="submission" date="2023-12" db="EMBL/GenBank/DDBJ databases">
        <title>Baltic Sea Cyanobacteria.</title>
        <authorList>
            <person name="Delbaje E."/>
            <person name="Fewer D.P."/>
            <person name="Shishido T.K."/>
        </authorList>
    </citation>
    <scope>NUCLEOTIDE SEQUENCE [LARGE SCALE GENOMIC DNA]</scope>
    <source>
        <strain evidence="5 6">CCNP 1315</strain>
    </source>
</reference>
<evidence type="ECO:0000256" key="1">
    <source>
        <dbReference type="PROSITE-ProRule" id="PRU00169"/>
    </source>
</evidence>
<dbReference type="CDD" id="cd19920">
    <property type="entry name" value="REC_PA4781-like"/>
    <property type="match status" value="1"/>
</dbReference>
<dbReference type="Proteomes" id="UP001301728">
    <property type="component" value="Unassembled WGS sequence"/>
</dbReference>
<dbReference type="Gene3D" id="3.30.70.270">
    <property type="match status" value="1"/>
</dbReference>
<dbReference type="PROSITE" id="PS50110">
    <property type="entry name" value="RESPONSE_REGULATORY"/>
    <property type="match status" value="1"/>
</dbReference>
<evidence type="ECO:0000259" key="3">
    <source>
        <dbReference type="PROSITE" id="PS50110"/>
    </source>
</evidence>